<reference evidence="3" key="1">
    <citation type="submission" date="2016-10" db="EMBL/GenBank/DDBJ databases">
        <authorList>
            <person name="Varghese N."/>
            <person name="Submissions S."/>
        </authorList>
    </citation>
    <scope>NUCLEOTIDE SEQUENCE [LARGE SCALE GENOMIC DNA]</scope>
    <source>
        <strain evidence="3">IBRC-M 10655</strain>
    </source>
</reference>
<proteinExistence type="predicted"/>
<evidence type="ECO:0000313" key="2">
    <source>
        <dbReference type="EMBL" id="SDO64060.1"/>
    </source>
</evidence>
<dbReference type="SUPFAM" id="SSF50370">
    <property type="entry name" value="Ricin B-like lectins"/>
    <property type="match status" value="1"/>
</dbReference>
<keyword evidence="3" id="KW-1185">Reference proteome</keyword>
<protein>
    <submittedName>
        <fullName evidence="2">Uncharacterized protein</fullName>
    </submittedName>
</protein>
<dbReference type="EMBL" id="FNJB01000004">
    <property type="protein sequence ID" value="SDO64060.1"/>
    <property type="molecule type" value="Genomic_DNA"/>
</dbReference>
<gene>
    <name evidence="2" type="ORF">SAMN05192558_10438</name>
</gene>
<dbReference type="InterPro" id="IPR006311">
    <property type="entry name" value="TAT_signal"/>
</dbReference>
<keyword evidence="1" id="KW-0732">Signal</keyword>
<dbReference type="InterPro" id="IPR035992">
    <property type="entry name" value="Ricin_B-like_lectins"/>
</dbReference>
<name>A0A1H0L7Y7_9PSEU</name>
<sequence>MESNRFIRRHLLRGLAFVVASITTLVVVAPAAQAYDNGQFEFLYDNGARSGQCLDSNFAGDVYTNPCNWDNQYQRWLVTKTNTTSAIDGHQQYRLKNAATNLYLTQYRVNGPVVFTAPFGSFSSDYQKIDGVGSSWANVTLRSSHSNATNMAPPICVTRYSNAQVYSADCGQPNQHWVLNK</sequence>
<feature type="chain" id="PRO_5011450241" evidence="1">
    <location>
        <begin position="35"/>
        <end position="181"/>
    </location>
</feature>
<feature type="signal peptide" evidence="1">
    <location>
        <begin position="1"/>
        <end position="34"/>
    </location>
</feature>
<dbReference type="PROSITE" id="PS51318">
    <property type="entry name" value="TAT"/>
    <property type="match status" value="1"/>
</dbReference>
<dbReference type="Proteomes" id="UP000199651">
    <property type="component" value="Unassembled WGS sequence"/>
</dbReference>
<dbReference type="AlphaFoldDB" id="A0A1H0L7Y7"/>
<accession>A0A1H0L7Y7</accession>
<dbReference type="PROSITE" id="PS50231">
    <property type="entry name" value="RICIN_B_LECTIN"/>
    <property type="match status" value="1"/>
</dbReference>
<dbReference type="Gene3D" id="2.80.10.50">
    <property type="match status" value="1"/>
</dbReference>
<organism evidence="2 3">
    <name type="scientific">Actinokineospora alba</name>
    <dbReference type="NCBI Taxonomy" id="504798"/>
    <lineage>
        <taxon>Bacteria</taxon>
        <taxon>Bacillati</taxon>
        <taxon>Actinomycetota</taxon>
        <taxon>Actinomycetes</taxon>
        <taxon>Pseudonocardiales</taxon>
        <taxon>Pseudonocardiaceae</taxon>
        <taxon>Actinokineospora</taxon>
    </lineage>
</organism>
<dbReference type="CDD" id="cd23415">
    <property type="entry name" value="beta-trefoil_Ricin_AH"/>
    <property type="match status" value="1"/>
</dbReference>
<evidence type="ECO:0000256" key="1">
    <source>
        <dbReference type="SAM" id="SignalP"/>
    </source>
</evidence>
<evidence type="ECO:0000313" key="3">
    <source>
        <dbReference type="Proteomes" id="UP000199651"/>
    </source>
</evidence>